<keyword evidence="2" id="KW-1185">Reference proteome</keyword>
<proteinExistence type="predicted"/>
<comment type="caution">
    <text evidence="1">The sequence shown here is derived from an EMBL/GenBank/DDBJ whole genome shotgun (WGS) entry which is preliminary data.</text>
</comment>
<sequence length="330" mass="36572">MPFQNFCNPFTMPAFTKAIPTSILIFGASGHIGRPLTEFLTREAPTIKLRLATSNQSKEETLRNAFPNAEVVQANYADSASISAAVAGIEGVFIITPPGLVEEGPMTNLVSALKQASSVIHIIRFTGLFPEFSPSRIPATLGRGSLPVEHRVAKRVLDESGLPVTYVNCGATFIDNLSIQMQSVLAKNTLIWPEHRVPFLDPRDIAEVVGRLFLSANAKHIGAFHTMNNGQDRLKFEELAGIISEVLGEKVNYDGSFEAFSGFYGPFMGPHLVQELWNFFKFEEANEEIWALNNFVERTIGRKPTSVREWLLEHKDELTRGPGDLRWAAN</sequence>
<gene>
    <name evidence="1" type="ORF">CTRU02_206496</name>
</gene>
<evidence type="ECO:0000313" key="1">
    <source>
        <dbReference type="EMBL" id="KAL0939886.1"/>
    </source>
</evidence>
<dbReference type="Proteomes" id="UP000805649">
    <property type="component" value="Unassembled WGS sequence"/>
</dbReference>
<name>A0ACC3Z711_COLTU</name>
<organism evidence="1 2">
    <name type="scientific">Colletotrichum truncatum</name>
    <name type="common">Anthracnose fungus</name>
    <name type="synonym">Colletotrichum capsici</name>
    <dbReference type="NCBI Taxonomy" id="5467"/>
    <lineage>
        <taxon>Eukaryota</taxon>
        <taxon>Fungi</taxon>
        <taxon>Dikarya</taxon>
        <taxon>Ascomycota</taxon>
        <taxon>Pezizomycotina</taxon>
        <taxon>Sordariomycetes</taxon>
        <taxon>Hypocreomycetidae</taxon>
        <taxon>Glomerellales</taxon>
        <taxon>Glomerellaceae</taxon>
        <taxon>Colletotrichum</taxon>
        <taxon>Colletotrichum truncatum species complex</taxon>
    </lineage>
</organism>
<accession>A0ACC3Z711</accession>
<protein>
    <submittedName>
        <fullName evidence="1">NmrA family protein</fullName>
    </submittedName>
</protein>
<reference evidence="1 2" key="1">
    <citation type="journal article" date="2020" name="Phytopathology">
        <title>Genome Sequence Resources of Colletotrichum truncatum, C. plurivorum, C. musicola, and C. sojae: Four Species Pathogenic to Soybean (Glycine max).</title>
        <authorList>
            <person name="Rogerio F."/>
            <person name="Boufleur T.R."/>
            <person name="Ciampi-Guillardi M."/>
            <person name="Sukno S.A."/>
            <person name="Thon M.R."/>
            <person name="Massola Junior N.S."/>
            <person name="Baroncelli R."/>
        </authorList>
    </citation>
    <scope>NUCLEOTIDE SEQUENCE [LARGE SCALE GENOMIC DNA]</scope>
    <source>
        <strain evidence="1 2">CMES1059</strain>
    </source>
</reference>
<dbReference type="EMBL" id="VUJX02000003">
    <property type="protein sequence ID" value="KAL0939886.1"/>
    <property type="molecule type" value="Genomic_DNA"/>
</dbReference>
<evidence type="ECO:0000313" key="2">
    <source>
        <dbReference type="Proteomes" id="UP000805649"/>
    </source>
</evidence>